<keyword evidence="4 7" id="KW-0067">ATP-binding</keyword>
<comment type="caution">
    <text evidence="7">The sequence shown here is derived from an EMBL/GenBank/DDBJ whole genome shotgun (WGS) entry which is preliminary data.</text>
</comment>
<keyword evidence="3" id="KW-0547">Nucleotide-binding</keyword>
<keyword evidence="8" id="KW-1185">Reference proteome</keyword>
<dbReference type="PROSITE" id="PS50893">
    <property type="entry name" value="ABC_TRANSPORTER_2"/>
    <property type="match status" value="1"/>
</dbReference>
<organism evidence="7 8">
    <name type="scientific">Kitasatospora terrestris</name>
    <dbReference type="NCBI Taxonomy" id="258051"/>
    <lineage>
        <taxon>Bacteria</taxon>
        <taxon>Bacillati</taxon>
        <taxon>Actinomycetota</taxon>
        <taxon>Actinomycetes</taxon>
        <taxon>Kitasatosporales</taxon>
        <taxon>Streptomycetaceae</taxon>
        <taxon>Kitasatospora</taxon>
    </lineage>
</organism>
<evidence type="ECO:0000256" key="1">
    <source>
        <dbReference type="ARBA" id="ARBA00005417"/>
    </source>
</evidence>
<dbReference type="RefSeq" id="WP_345700013.1">
    <property type="nucleotide sequence ID" value="NZ_BAABIS010000001.1"/>
</dbReference>
<dbReference type="PANTHER" id="PTHR43820:SF5">
    <property type="entry name" value="HIGH-AFFINITY BRANCHED-CHAIN AMINO ACID TRANSPORT ATP-BINDING PROTEIN"/>
    <property type="match status" value="1"/>
</dbReference>
<sequence length="218" mass="22911">MSVEVELRGVRVRYGLLEALHGVDLACPAGAVTVLVGRNGAGRTTALRAMAGLVRPTAGQVRWRGRDVGGLDAYRRAREGIAFVPAERAVFGALTVAENLRLGADGGPARPAFPELTALLGRRAGELSGGQQQLVALGRALAADPGLLLLDEPGRGLAPAVVARLHAMLRESAERGRTVVLAEQTVPRTLGRAGFVHVLRRGRVAVSGELGELRDWEG</sequence>
<dbReference type="Gene3D" id="3.40.50.300">
    <property type="entry name" value="P-loop containing nucleotide triphosphate hydrolases"/>
    <property type="match status" value="1"/>
</dbReference>
<evidence type="ECO:0000256" key="5">
    <source>
        <dbReference type="ARBA" id="ARBA00022970"/>
    </source>
</evidence>
<evidence type="ECO:0000259" key="6">
    <source>
        <dbReference type="PROSITE" id="PS50893"/>
    </source>
</evidence>
<dbReference type="GO" id="GO:0005524">
    <property type="term" value="F:ATP binding"/>
    <property type="evidence" value="ECO:0007669"/>
    <property type="project" value="UniProtKB-KW"/>
</dbReference>
<evidence type="ECO:0000256" key="2">
    <source>
        <dbReference type="ARBA" id="ARBA00022448"/>
    </source>
</evidence>
<accession>A0ABP9EBG4</accession>
<dbReference type="InterPro" id="IPR052156">
    <property type="entry name" value="BCAA_Transport_ATP-bd_LivF"/>
</dbReference>
<dbReference type="InterPro" id="IPR003439">
    <property type="entry name" value="ABC_transporter-like_ATP-bd"/>
</dbReference>
<reference evidence="8" key="1">
    <citation type="journal article" date="2019" name="Int. J. Syst. Evol. Microbiol.">
        <title>The Global Catalogue of Microorganisms (GCM) 10K type strain sequencing project: providing services to taxonomists for standard genome sequencing and annotation.</title>
        <authorList>
            <consortium name="The Broad Institute Genomics Platform"/>
            <consortium name="The Broad Institute Genome Sequencing Center for Infectious Disease"/>
            <person name="Wu L."/>
            <person name="Ma J."/>
        </authorList>
    </citation>
    <scope>NUCLEOTIDE SEQUENCE [LARGE SCALE GENOMIC DNA]</scope>
    <source>
        <strain evidence="8">JCM 13006</strain>
    </source>
</reference>
<dbReference type="InterPro" id="IPR003593">
    <property type="entry name" value="AAA+_ATPase"/>
</dbReference>
<dbReference type="SMART" id="SM00382">
    <property type="entry name" value="AAA"/>
    <property type="match status" value="1"/>
</dbReference>
<dbReference type="InterPro" id="IPR027417">
    <property type="entry name" value="P-loop_NTPase"/>
</dbReference>
<dbReference type="EMBL" id="BAABIS010000001">
    <property type="protein sequence ID" value="GAA4872930.1"/>
    <property type="molecule type" value="Genomic_DNA"/>
</dbReference>
<evidence type="ECO:0000313" key="8">
    <source>
        <dbReference type="Proteomes" id="UP001501752"/>
    </source>
</evidence>
<feature type="domain" description="ABC transporter" evidence="6">
    <location>
        <begin position="5"/>
        <end position="218"/>
    </location>
</feature>
<dbReference type="Proteomes" id="UP001501752">
    <property type="component" value="Unassembled WGS sequence"/>
</dbReference>
<name>A0ABP9EBG4_9ACTN</name>
<dbReference type="InterPro" id="IPR017871">
    <property type="entry name" value="ABC_transporter-like_CS"/>
</dbReference>
<comment type="similarity">
    <text evidence="1">Belongs to the ABC transporter superfamily.</text>
</comment>
<proteinExistence type="inferred from homology"/>
<keyword evidence="2" id="KW-0813">Transport</keyword>
<dbReference type="Pfam" id="PF00005">
    <property type="entry name" value="ABC_tran"/>
    <property type="match status" value="1"/>
</dbReference>
<evidence type="ECO:0000256" key="4">
    <source>
        <dbReference type="ARBA" id="ARBA00022840"/>
    </source>
</evidence>
<keyword evidence="5" id="KW-0029">Amino-acid transport</keyword>
<dbReference type="PANTHER" id="PTHR43820">
    <property type="entry name" value="HIGH-AFFINITY BRANCHED-CHAIN AMINO ACID TRANSPORT ATP-BINDING PROTEIN LIVF"/>
    <property type="match status" value="1"/>
</dbReference>
<protein>
    <submittedName>
        <fullName evidence="7">ABC transporter ATP-binding protein</fullName>
    </submittedName>
</protein>
<dbReference type="SUPFAM" id="SSF52540">
    <property type="entry name" value="P-loop containing nucleoside triphosphate hydrolases"/>
    <property type="match status" value="1"/>
</dbReference>
<evidence type="ECO:0000313" key="7">
    <source>
        <dbReference type="EMBL" id="GAA4872930.1"/>
    </source>
</evidence>
<evidence type="ECO:0000256" key="3">
    <source>
        <dbReference type="ARBA" id="ARBA00022741"/>
    </source>
</evidence>
<dbReference type="PROSITE" id="PS00211">
    <property type="entry name" value="ABC_TRANSPORTER_1"/>
    <property type="match status" value="1"/>
</dbReference>
<gene>
    <name evidence="7" type="ORF">GCM10023235_60030</name>
</gene>